<feature type="region of interest" description="Disordered" evidence="1">
    <location>
        <begin position="1069"/>
        <end position="1179"/>
    </location>
</feature>
<name>A0A8C8AND1_9STRI</name>
<feature type="region of interest" description="Disordered" evidence="1">
    <location>
        <begin position="825"/>
        <end position="939"/>
    </location>
</feature>
<protein>
    <submittedName>
        <fullName evidence="3">Protein phosphatase 1 regulatory subunit 26</fullName>
    </submittedName>
</protein>
<feature type="region of interest" description="Disordered" evidence="1">
    <location>
        <begin position="552"/>
        <end position="641"/>
    </location>
</feature>
<feature type="compositionally biased region" description="Basic and acidic residues" evidence="1">
    <location>
        <begin position="1097"/>
        <end position="1107"/>
    </location>
</feature>
<feature type="compositionally biased region" description="Low complexity" evidence="1">
    <location>
        <begin position="894"/>
        <end position="903"/>
    </location>
</feature>
<dbReference type="PANTHER" id="PTHR15724">
    <property type="entry name" value="PROTEIN PHOSPHATASE 1 REGULATORY SUBUNIT 26"/>
    <property type="match status" value="1"/>
</dbReference>
<feature type="region of interest" description="Disordered" evidence="1">
    <location>
        <begin position="1008"/>
        <end position="1048"/>
    </location>
</feature>
<dbReference type="GO" id="GO:0004864">
    <property type="term" value="F:protein phosphatase inhibitor activity"/>
    <property type="evidence" value="ECO:0007669"/>
    <property type="project" value="InterPro"/>
</dbReference>
<feature type="compositionally biased region" description="Acidic residues" evidence="1">
    <location>
        <begin position="629"/>
        <end position="641"/>
    </location>
</feature>
<feature type="compositionally biased region" description="Polar residues" evidence="1">
    <location>
        <begin position="552"/>
        <end position="575"/>
    </location>
</feature>
<organism evidence="3 4">
    <name type="scientific">Otus sunia</name>
    <name type="common">Oriental scops-owl</name>
    <dbReference type="NCBI Taxonomy" id="257818"/>
    <lineage>
        <taxon>Eukaryota</taxon>
        <taxon>Metazoa</taxon>
        <taxon>Chordata</taxon>
        <taxon>Craniata</taxon>
        <taxon>Vertebrata</taxon>
        <taxon>Euteleostomi</taxon>
        <taxon>Archelosauria</taxon>
        <taxon>Archosauria</taxon>
        <taxon>Dinosauria</taxon>
        <taxon>Saurischia</taxon>
        <taxon>Theropoda</taxon>
        <taxon>Coelurosauria</taxon>
        <taxon>Aves</taxon>
        <taxon>Neognathae</taxon>
        <taxon>Neoaves</taxon>
        <taxon>Telluraves</taxon>
        <taxon>Strigiformes</taxon>
        <taxon>Strigidae</taxon>
        <taxon>Otus</taxon>
    </lineage>
</organism>
<evidence type="ECO:0000259" key="2">
    <source>
        <dbReference type="Pfam" id="PF15740"/>
    </source>
</evidence>
<feature type="domain" description="Protein phosphatase 1 regulatory subunit 26 N-terminal" evidence="2">
    <location>
        <begin position="1"/>
        <end position="610"/>
    </location>
</feature>
<feature type="compositionally biased region" description="Polar residues" evidence="1">
    <location>
        <begin position="1149"/>
        <end position="1158"/>
    </location>
</feature>
<proteinExistence type="predicted"/>
<dbReference type="Proteomes" id="UP000694552">
    <property type="component" value="Unplaced"/>
</dbReference>
<feature type="compositionally biased region" description="Low complexity" evidence="1">
    <location>
        <begin position="576"/>
        <end position="588"/>
    </location>
</feature>
<dbReference type="PANTHER" id="PTHR15724:SF0">
    <property type="entry name" value="PROTEIN PHOSPHATASE 1 REGULATORY SUBUNIT 26"/>
    <property type="match status" value="1"/>
</dbReference>
<feature type="compositionally biased region" description="Basic and acidic residues" evidence="1">
    <location>
        <begin position="857"/>
        <end position="867"/>
    </location>
</feature>
<dbReference type="Pfam" id="PF15740">
    <property type="entry name" value="PPP1R26_N"/>
    <property type="match status" value="2"/>
</dbReference>
<dbReference type="InterPro" id="IPR026130">
    <property type="entry name" value="PPP1R26"/>
</dbReference>
<dbReference type="InterPro" id="IPR031474">
    <property type="entry name" value="PPP1R26_N"/>
</dbReference>
<reference evidence="3" key="1">
    <citation type="submission" date="2025-08" db="UniProtKB">
        <authorList>
            <consortium name="Ensembl"/>
        </authorList>
    </citation>
    <scope>IDENTIFICATION</scope>
</reference>
<feature type="compositionally biased region" description="Basic and acidic residues" evidence="1">
    <location>
        <begin position="1161"/>
        <end position="1171"/>
    </location>
</feature>
<evidence type="ECO:0000256" key="1">
    <source>
        <dbReference type="SAM" id="MobiDB-lite"/>
    </source>
</evidence>
<feature type="region of interest" description="Disordered" evidence="1">
    <location>
        <begin position="410"/>
        <end position="436"/>
    </location>
</feature>
<feature type="compositionally biased region" description="Polar residues" evidence="1">
    <location>
        <begin position="1026"/>
        <end position="1039"/>
    </location>
</feature>
<evidence type="ECO:0000313" key="3">
    <source>
        <dbReference type="Ensembl" id="ENSOSUP00000005461.1"/>
    </source>
</evidence>
<sequence length="1279" mass="140417">MFLMNASPLVALQTKWESFGPARNCRYPVCFSESEGDVSRSSVSAKVQMIINNLQSQESPLGMNNDYDCIMQKKQKGEKGTSNRVPSSTALLRKHPQYSKCGCPADSDDAEVEENVGFGTLLLDSDSDDSVDRGIEEAIQEYLKAKSKSDQSLQRDAECSENISRDKRFKREFSQNKMASNLLPVKFKAEMLSEEYLSDHLGIGKRLQPASPQSISSDDSFEQSIQAEIVQFLNEKKQQEISKCVTGEDKKDSHVRSVLKCNKETPNKNCGAIKQGCNALLLRHHPKLQKTSTQSKCLQSKIQEEPGDLSQVNQVYLEMATASQPWLVEQNEESGANYWETRGALMNESMPTSDSSSDDGIEEAIQLYQLEKIRKEAGHATDCVPLQREQFDTKGMADISASLTISSTKSASPDIHKSPISNKRKDINSKSTELESTSNEFNKLFKPLKKARHFAPPENKIAACELTLQASCRADTSAELMCAEAILDISKTIMPSQMGSDNRSLAADSFFSPQLLSSSRCESDSSLVDSDDSIEQEIRAFLALKAQSENLGTKPPSLSHSIQMPLPSDQNSLTSTLEPSLPKTLKLSLSRKRRLKREGRIAKQGASKTPVHSTRNLMKNTIQTQERDGSDDESSSLDSDEDLDSAIKDLLRSKRKLKKKSKDQKSQCKKRVRFSETETQLLDEFSSLQQNECKCKNPMLLKSCLSKPRKAVKENAIRNPPDNVNIKLPNEKPETVKSLEFNSQLKKGYKPKSVSNPNNLQVAKNKKCAFTAASDADDSSSVDSDDSIEQEIRKFLAEKAKDSASNSEAPKDDATLDLLRVTKQTTNKGKAKQQSVESELDLMLGQSKKTEVSQQTEELKNSQRTEGKSAMLHSSGRSASAAENVSLHTTGQSKAKQGAVGVKGVAGGELSGNTTGRKDVPNAQPGQKTLPPKTSKSEGCKVRKVINAKSRSKRKNTFHLKISSKFIAGLRYARDRKKSMLLNKRQKAERLLAQSSALGAEVASQDTDVLSQGRGAPLPKGECSEESTTAIKESSSSQKLAVEVSSPHVAETRDRLEAAPLYVREEAAGCGTADASGDRSDSHSSLPLQERSVAAVKVDEVSRETSKTENTQMWIEEGDTHRDSWADSSSDPPCPEHSMVVGKADQVSRDMSQQSTCVCSKGEDNQQDNRPDPSSGCPLQELNVTAVTVDKTSGGACTDNSRQMCIKKEKNICQDSERQEEIQISSSSLEGKIPVLQNRETACEVGQGQEVLDKTCAKFTDVPAGDCPDSPLKRNVSNM</sequence>
<feature type="domain" description="Protein phosphatase 1 regulatory subunit 26 N-terminal" evidence="2">
    <location>
        <begin position="612"/>
        <end position="803"/>
    </location>
</feature>
<dbReference type="AlphaFoldDB" id="A0A8C8AND1"/>
<feature type="compositionally biased region" description="Polar residues" evidence="1">
    <location>
        <begin position="825"/>
        <end position="837"/>
    </location>
</feature>
<reference evidence="3" key="2">
    <citation type="submission" date="2025-09" db="UniProtKB">
        <authorList>
            <consortium name="Ensembl"/>
        </authorList>
    </citation>
    <scope>IDENTIFICATION</scope>
</reference>
<accession>A0A8C8AND1</accession>
<feature type="compositionally biased region" description="Polar residues" evidence="1">
    <location>
        <begin position="606"/>
        <end position="624"/>
    </location>
</feature>
<evidence type="ECO:0000313" key="4">
    <source>
        <dbReference type="Proteomes" id="UP000694552"/>
    </source>
</evidence>
<dbReference type="Ensembl" id="ENSOSUT00000005661.1">
    <property type="protein sequence ID" value="ENSOSUP00000005461.1"/>
    <property type="gene ID" value="ENSOSUG00000004070.1"/>
</dbReference>
<keyword evidence="4" id="KW-1185">Reference proteome</keyword>
<feature type="compositionally biased region" description="Polar residues" evidence="1">
    <location>
        <begin position="875"/>
        <end position="893"/>
    </location>
</feature>